<proteinExistence type="predicted"/>
<protein>
    <recommendedName>
        <fullName evidence="1">Bacteriophage T5 Orf172 DNA-binding domain-containing protein</fullName>
    </recommendedName>
</protein>
<sequence>MAEIVYVLINEAMPGLVKIGMTTSDLGQRIRSLYTSGVPLAFELFFACEVANAAFVEKQLHEAFGDHRVSKSREFFRIAPERVKAALLIATLKEVKLNDAEIFETPEQKTEVELAKRRARFTFAMIGVQPGTELQLEKDNNVTCKTVDDKNRVEFNGDTTSLSDAALQALKAAGYNWPTASGPWEWTYKGKRLDEIRREIEESAD</sequence>
<evidence type="ECO:0000313" key="2">
    <source>
        <dbReference type="EMBL" id="GLI92748.1"/>
    </source>
</evidence>
<reference evidence="2" key="1">
    <citation type="journal article" date="2023" name="Int. J. Syst. Evol. Microbiol.">
        <title>Methylocystis iwaonis sp. nov., a type II methane-oxidizing bacterium from surface soil of a rice paddy field in Japan, and emended description of the genus Methylocystis (ex Whittenbury et al. 1970) Bowman et al. 1993.</title>
        <authorList>
            <person name="Kaise H."/>
            <person name="Sawadogo J.B."/>
            <person name="Alam M.S."/>
            <person name="Ueno C."/>
            <person name="Dianou D."/>
            <person name="Shinjo R."/>
            <person name="Asakawa S."/>
        </authorList>
    </citation>
    <scope>NUCLEOTIDE SEQUENCE</scope>
    <source>
        <strain evidence="2">LMG27198</strain>
    </source>
</reference>
<dbReference type="Pfam" id="PF13455">
    <property type="entry name" value="MUG113"/>
    <property type="match status" value="1"/>
</dbReference>
<comment type="caution">
    <text evidence="2">The sequence shown here is derived from an EMBL/GenBank/DDBJ whole genome shotgun (WGS) entry which is preliminary data.</text>
</comment>
<name>A0A9W6GTP3_9HYPH</name>
<dbReference type="SMART" id="SM00974">
    <property type="entry name" value="T5orf172"/>
    <property type="match status" value="1"/>
</dbReference>
<accession>A0A9W6GTP3</accession>
<gene>
    <name evidence="2" type="ORF">LMG27198_17400</name>
</gene>
<dbReference type="AlphaFoldDB" id="A0A9W6GTP3"/>
<dbReference type="RefSeq" id="WP_281802146.1">
    <property type="nucleotide sequence ID" value="NZ_BSEC01000001.1"/>
</dbReference>
<feature type="domain" description="Bacteriophage T5 Orf172 DNA-binding" evidence="1">
    <location>
        <begin position="11"/>
        <end position="90"/>
    </location>
</feature>
<dbReference type="EMBL" id="BSEC01000001">
    <property type="protein sequence ID" value="GLI92748.1"/>
    <property type="molecule type" value="Genomic_DNA"/>
</dbReference>
<keyword evidence="3" id="KW-1185">Reference proteome</keyword>
<organism evidence="2 3">
    <name type="scientific">Methylocystis echinoides</name>
    <dbReference type="NCBI Taxonomy" id="29468"/>
    <lineage>
        <taxon>Bacteria</taxon>
        <taxon>Pseudomonadati</taxon>
        <taxon>Pseudomonadota</taxon>
        <taxon>Alphaproteobacteria</taxon>
        <taxon>Hyphomicrobiales</taxon>
        <taxon>Methylocystaceae</taxon>
        <taxon>Methylocystis</taxon>
    </lineage>
</organism>
<dbReference type="InterPro" id="IPR018306">
    <property type="entry name" value="Phage_T5_Orf172_DNA-bd"/>
</dbReference>
<evidence type="ECO:0000259" key="1">
    <source>
        <dbReference type="SMART" id="SM00974"/>
    </source>
</evidence>
<dbReference type="Proteomes" id="UP001144323">
    <property type="component" value="Unassembled WGS sequence"/>
</dbReference>
<evidence type="ECO:0000313" key="3">
    <source>
        <dbReference type="Proteomes" id="UP001144323"/>
    </source>
</evidence>